<dbReference type="PRINTS" id="PR00866">
    <property type="entry name" value="RNADNAPOLMS"/>
</dbReference>
<dbReference type="SUPFAM" id="SSF56672">
    <property type="entry name" value="DNA/RNA polymerases"/>
    <property type="match status" value="1"/>
</dbReference>
<evidence type="ECO:0000313" key="12">
    <source>
        <dbReference type="Proteomes" id="UP000185151"/>
    </source>
</evidence>
<dbReference type="GO" id="GO:0051607">
    <property type="term" value="P:defense response to virus"/>
    <property type="evidence" value="ECO:0007669"/>
    <property type="project" value="UniProtKB-KW"/>
</dbReference>
<comment type="catalytic activity">
    <reaction evidence="9">
        <text>DNA(n) + a 2'-deoxyribonucleoside 5'-triphosphate = DNA(n+1) + diphosphate</text>
        <dbReference type="Rhea" id="RHEA:22508"/>
        <dbReference type="Rhea" id="RHEA-COMP:17339"/>
        <dbReference type="Rhea" id="RHEA-COMP:17340"/>
        <dbReference type="ChEBI" id="CHEBI:33019"/>
        <dbReference type="ChEBI" id="CHEBI:61560"/>
        <dbReference type="ChEBI" id="CHEBI:173112"/>
        <dbReference type="EC" id="2.7.7.49"/>
    </reaction>
</comment>
<dbReference type="CDD" id="cd03487">
    <property type="entry name" value="RT_Bac_retron_II"/>
    <property type="match status" value="1"/>
</dbReference>
<keyword evidence="4" id="KW-0479">Metal-binding</keyword>
<keyword evidence="3" id="KW-0548">Nucleotidyltransferase</keyword>
<comment type="similarity">
    <text evidence="8">Belongs to the bacterial reverse transcriptase family.</text>
</comment>
<dbReference type="Pfam" id="PF00078">
    <property type="entry name" value="RVT_1"/>
    <property type="match status" value="1"/>
</dbReference>
<dbReference type="OrthoDB" id="7055795at2"/>
<evidence type="ECO:0000259" key="10">
    <source>
        <dbReference type="PROSITE" id="PS50878"/>
    </source>
</evidence>
<dbReference type="NCBIfam" id="NF038237">
    <property type="entry name" value="retron_Ec67_fus"/>
    <property type="match status" value="1"/>
</dbReference>
<dbReference type="PROSITE" id="PS50878">
    <property type="entry name" value="RT_POL"/>
    <property type="match status" value="1"/>
</dbReference>
<organism evidence="11 12">
    <name type="scientific">Paraburkholderia phenazinium</name>
    <dbReference type="NCBI Taxonomy" id="60549"/>
    <lineage>
        <taxon>Bacteria</taxon>
        <taxon>Pseudomonadati</taxon>
        <taxon>Pseudomonadota</taxon>
        <taxon>Betaproteobacteria</taxon>
        <taxon>Burkholderiales</taxon>
        <taxon>Burkholderiaceae</taxon>
        <taxon>Paraburkholderia</taxon>
    </lineage>
</organism>
<evidence type="ECO:0000256" key="4">
    <source>
        <dbReference type="ARBA" id="ARBA00022723"/>
    </source>
</evidence>
<dbReference type="InterPro" id="IPR043502">
    <property type="entry name" value="DNA/RNA_pol_sf"/>
</dbReference>
<evidence type="ECO:0000256" key="9">
    <source>
        <dbReference type="ARBA" id="ARBA00048173"/>
    </source>
</evidence>
<dbReference type="InterPro" id="IPR000477">
    <property type="entry name" value="RT_dom"/>
</dbReference>
<protein>
    <recommendedName>
        <fullName evidence="1">RNA-directed DNA polymerase</fullName>
        <ecNumber evidence="1">2.7.7.49</ecNumber>
    </recommendedName>
</protein>
<gene>
    <name evidence="11" type="ORF">SAMN05444165_1442</name>
</gene>
<accession>A0A1N6HLC2</accession>
<evidence type="ECO:0000256" key="3">
    <source>
        <dbReference type="ARBA" id="ARBA00022695"/>
    </source>
</evidence>
<dbReference type="AlphaFoldDB" id="A0A1N6HLC2"/>
<dbReference type="Proteomes" id="UP000185151">
    <property type="component" value="Unassembled WGS sequence"/>
</dbReference>
<evidence type="ECO:0000256" key="6">
    <source>
        <dbReference type="ARBA" id="ARBA00022918"/>
    </source>
</evidence>
<dbReference type="GO" id="GO:0003964">
    <property type="term" value="F:RNA-directed DNA polymerase activity"/>
    <property type="evidence" value="ECO:0007669"/>
    <property type="project" value="UniProtKB-KW"/>
</dbReference>
<keyword evidence="5" id="KW-0460">Magnesium</keyword>
<dbReference type="InterPro" id="IPR051083">
    <property type="entry name" value="GrpII_Intron_Splice-Mob/Def"/>
</dbReference>
<keyword evidence="6 11" id="KW-0695">RNA-directed DNA polymerase</keyword>
<proteinExistence type="inferred from homology"/>
<evidence type="ECO:0000313" key="11">
    <source>
        <dbReference type="EMBL" id="SIO20479.1"/>
    </source>
</evidence>
<evidence type="ECO:0000256" key="7">
    <source>
        <dbReference type="ARBA" id="ARBA00023118"/>
    </source>
</evidence>
<evidence type="ECO:0000256" key="8">
    <source>
        <dbReference type="ARBA" id="ARBA00034120"/>
    </source>
</evidence>
<reference evidence="11 12" key="1">
    <citation type="submission" date="2016-11" db="EMBL/GenBank/DDBJ databases">
        <authorList>
            <person name="Jaros S."/>
            <person name="Januszkiewicz K."/>
            <person name="Wedrychowicz H."/>
        </authorList>
    </citation>
    <scope>NUCLEOTIDE SEQUENCE [LARGE SCALE GENOMIC DNA]</scope>
    <source>
        <strain evidence="11 12">GAS95</strain>
    </source>
</reference>
<dbReference type="PANTHER" id="PTHR34047:SF7">
    <property type="entry name" value="RNA-DIRECTED DNA POLYMERASE"/>
    <property type="match status" value="1"/>
</dbReference>
<keyword evidence="7" id="KW-0051">Antiviral defense</keyword>
<evidence type="ECO:0000256" key="2">
    <source>
        <dbReference type="ARBA" id="ARBA00022679"/>
    </source>
</evidence>
<dbReference type="EMBL" id="FSRU01000001">
    <property type="protein sequence ID" value="SIO20479.1"/>
    <property type="molecule type" value="Genomic_DNA"/>
</dbReference>
<keyword evidence="12" id="KW-1185">Reference proteome</keyword>
<sequence length="601" mass="67088">MSSEKTILQLFQAATSRSDVAALLDIKVKDLTYLLYVMKAEDKYKTFDIPKRSGGMRKINAPIKKVKSLQRKLADRLEQCLTLIEGTTGLTNPSSHGFRRGKSILTNAATHRNRRFVFNVDLQDFFPSITGRRIRGLLIKDRKFGFHKDVATTIAHIACHNGELPQGGPCSPVISNMIASVLDFHLSRLARDNGCAYTRYADDITFSTNKKTFPSAIAVCDEASGHNWKLGNQLAGLIKKSGFSVNEKKTRMQYRTSRQQVTGLVVNKRVNVTNEYKRLVRAYLFSLINHNKFTIKKVEPSELGDKVSLIDGTREQLHGMLGFVHSVDSVFRTNVKQHPQNYPGMQTDIKKDTKKPTGTLELYRRFLFFTRFFSNTLPLIVCEGKTDIVYLSNAVHQSKLAFPKLITKNSGGADVLNFRFLKYARKHKRKKNVYLPNFSTVQILGAGSGGGPNLGNLILNYQSEFPKFRAPKGKYPVIFVVDNDSGGKDVFNKVKNIVKITGHESFVRLFGNLYIVPLPLNGAAEKSIEDLFSPADIAKGMDGKPFDFTKDSSDATSIGKAGFAYDFVAKQAEDLEWSGFHPLLQNICAALDDYAALAATP</sequence>
<evidence type="ECO:0000256" key="5">
    <source>
        <dbReference type="ARBA" id="ARBA00022842"/>
    </source>
</evidence>
<feature type="domain" description="Reverse transcriptase" evidence="10">
    <location>
        <begin position="30"/>
        <end position="266"/>
    </location>
</feature>
<dbReference type="GO" id="GO:0003723">
    <property type="term" value="F:RNA binding"/>
    <property type="evidence" value="ECO:0007669"/>
    <property type="project" value="InterPro"/>
</dbReference>
<evidence type="ECO:0000256" key="1">
    <source>
        <dbReference type="ARBA" id="ARBA00012493"/>
    </source>
</evidence>
<dbReference type="GO" id="GO:0046872">
    <property type="term" value="F:metal ion binding"/>
    <property type="evidence" value="ECO:0007669"/>
    <property type="project" value="UniProtKB-KW"/>
</dbReference>
<name>A0A1N6HLC2_9BURK</name>
<dbReference type="InterPro" id="IPR000123">
    <property type="entry name" value="Reverse_transcriptase_msDNA"/>
</dbReference>
<dbReference type="EC" id="2.7.7.49" evidence="1"/>
<keyword evidence="2" id="KW-0808">Transferase</keyword>
<dbReference type="InterPro" id="IPR053543">
    <property type="entry name" value="Bacterial_RT"/>
</dbReference>
<dbReference type="PANTHER" id="PTHR34047">
    <property type="entry name" value="NUCLEAR INTRON MATURASE 1, MITOCHONDRIAL-RELATED"/>
    <property type="match status" value="1"/>
</dbReference>